<accession>A0AAN9I8M7</accession>
<evidence type="ECO:0000256" key="1">
    <source>
        <dbReference type="SAM" id="MobiDB-lite"/>
    </source>
</evidence>
<evidence type="ECO:0000313" key="3">
    <source>
        <dbReference type="Proteomes" id="UP001372338"/>
    </source>
</evidence>
<evidence type="ECO:0000313" key="2">
    <source>
        <dbReference type="EMBL" id="KAK7267715.1"/>
    </source>
</evidence>
<name>A0AAN9I8M7_CROPI</name>
<dbReference type="Proteomes" id="UP001372338">
    <property type="component" value="Unassembled WGS sequence"/>
</dbReference>
<proteinExistence type="predicted"/>
<gene>
    <name evidence="2" type="ORF">RIF29_20393</name>
</gene>
<dbReference type="EMBL" id="JAYWIO010000004">
    <property type="protein sequence ID" value="KAK7267715.1"/>
    <property type="molecule type" value="Genomic_DNA"/>
</dbReference>
<keyword evidence="3" id="KW-1185">Reference proteome</keyword>
<sequence>MSVLSVGRDIDEGTRNQPENGDTKTRAVETAMAEFDTMEEEHIEEFDEEEENHDQSFPANSFALELKRDNEGNLMEVQDQYVTMIPNPNFKELLDESLPSKTFCP</sequence>
<feature type="region of interest" description="Disordered" evidence="1">
    <location>
        <begin position="1"/>
        <end position="25"/>
    </location>
</feature>
<protein>
    <submittedName>
        <fullName evidence="2">Uncharacterized protein</fullName>
    </submittedName>
</protein>
<dbReference type="AlphaFoldDB" id="A0AAN9I8M7"/>
<organism evidence="2 3">
    <name type="scientific">Crotalaria pallida</name>
    <name type="common">Smooth rattlebox</name>
    <name type="synonym">Crotalaria striata</name>
    <dbReference type="NCBI Taxonomy" id="3830"/>
    <lineage>
        <taxon>Eukaryota</taxon>
        <taxon>Viridiplantae</taxon>
        <taxon>Streptophyta</taxon>
        <taxon>Embryophyta</taxon>
        <taxon>Tracheophyta</taxon>
        <taxon>Spermatophyta</taxon>
        <taxon>Magnoliopsida</taxon>
        <taxon>eudicotyledons</taxon>
        <taxon>Gunneridae</taxon>
        <taxon>Pentapetalae</taxon>
        <taxon>rosids</taxon>
        <taxon>fabids</taxon>
        <taxon>Fabales</taxon>
        <taxon>Fabaceae</taxon>
        <taxon>Papilionoideae</taxon>
        <taxon>50 kb inversion clade</taxon>
        <taxon>genistoids sensu lato</taxon>
        <taxon>core genistoids</taxon>
        <taxon>Crotalarieae</taxon>
        <taxon>Crotalaria</taxon>
    </lineage>
</organism>
<reference evidence="2 3" key="1">
    <citation type="submission" date="2024-01" db="EMBL/GenBank/DDBJ databases">
        <title>The genomes of 5 underutilized Papilionoideae crops provide insights into root nodulation and disease resistanc.</title>
        <authorList>
            <person name="Yuan L."/>
        </authorList>
    </citation>
    <scope>NUCLEOTIDE SEQUENCE [LARGE SCALE GENOMIC DNA]</scope>
    <source>
        <strain evidence="2">ZHUSHIDOU_FW_LH</strain>
        <tissue evidence="2">Leaf</tissue>
    </source>
</reference>
<comment type="caution">
    <text evidence="2">The sequence shown here is derived from an EMBL/GenBank/DDBJ whole genome shotgun (WGS) entry which is preliminary data.</text>
</comment>